<dbReference type="PRINTS" id="PR00007">
    <property type="entry name" value="COMPLEMNTC1Q"/>
</dbReference>
<dbReference type="Pfam" id="PF00386">
    <property type="entry name" value="C1q"/>
    <property type="match status" value="1"/>
</dbReference>
<keyword evidence="3" id="KW-0732">Signal</keyword>
<dbReference type="SMART" id="SM00498">
    <property type="entry name" value="FH2"/>
    <property type="match status" value="1"/>
</dbReference>
<evidence type="ECO:0000313" key="9">
    <source>
        <dbReference type="Proteomes" id="UP000886611"/>
    </source>
</evidence>
<proteinExistence type="predicted"/>
<keyword evidence="5" id="KW-0325">Glycoprotein</keyword>
<dbReference type="SUPFAM" id="SSF101447">
    <property type="entry name" value="Formin homology 2 domain (FH2 domain)"/>
    <property type="match status" value="1"/>
</dbReference>
<evidence type="ECO:0000256" key="4">
    <source>
        <dbReference type="ARBA" id="ARBA00023157"/>
    </source>
</evidence>
<evidence type="ECO:0000313" key="8">
    <source>
        <dbReference type="EMBL" id="KAG2461402.1"/>
    </source>
</evidence>
<dbReference type="SMART" id="SM00110">
    <property type="entry name" value="C1Q"/>
    <property type="match status" value="1"/>
</dbReference>
<evidence type="ECO:0000259" key="7">
    <source>
        <dbReference type="PROSITE" id="PS50871"/>
    </source>
</evidence>
<dbReference type="SUPFAM" id="SSF49842">
    <property type="entry name" value="TNF-like"/>
    <property type="match status" value="1"/>
</dbReference>
<keyword evidence="4" id="KW-1015">Disulfide bond</keyword>
<dbReference type="Gene3D" id="2.60.120.40">
    <property type="match status" value="1"/>
</dbReference>
<reference evidence="8 9" key="1">
    <citation type="journal article" date="2021" name="Cell">
        <title>Tracing the genetic footprints of vertebrate landing in non-teleost ray-finned fishes.</title>
        <authorList>
            <person name="Bi X."/>
            <person name="Wang K."/>
            <person name="Yang L."/>
            <person name="Pan H."/>
            <person name="Jiang H."/>
            <person name="Wei Q."/>
            <person name="Fang M."/>
            <person name="Yu H."/>
            <person name="Zhu C."/>
            <person name="Cai Y."/>
            <person name="He Y."/>
            <person name="Gan X."/>
            <person name="Zeng H."/>
            <person name="Yu D."/>
            <person name="Zhu Y."/>
            <person name="Jiang H."/>
            <person name="Qiu Q."/>
            <person name="Yang H."/>
            <person name="Zhang Y.E."/>
            <person name="Wang W."/>
            <person name="Zhu M."/>
            <person name="He S."/>
            <person name="Zhang G."/>
        </authorList>
    </citation>
    <scope>NUCLEOTIDE SEQUENCE [LARGE SCALE GENOMIC DNA]</scope>
    <source>
        <strain evidence="8">Bchr_013</strain>
    </source>
</reference>
<dbReference type="EMBL" id="JAATIS010004524">
    <property type="protein sequence ID" value="KAG2461402.1"/>
    <property type="molecule type" value="Genomic_DNA"/>
</dbReference>
<dbReference type="InterPro" id="IPR001073">
    <property type="entry name" value="C1q_dom"/>
</dbReference>
<gene>
    <name evidence="8" type="primary">Cbln4</name>
    <name evidence="8" type="ORF">GTO96_0008254</name>
</gene>
<keyword evidence="9" id="KW-1185">Reference proteome</keyword>
<dbReference type="Gene3D" id="1.20.58.2220">
    <property type="entry name" value="Formin, FH2 domain"/>
    <property type="match status" value="2"/>
</dbReference>
<dbReference type="GO" id="GO:0005576">
    <property type="term" value="C:extracellular region"/>
    <property type="evidence" value="ECO:0007669"/>
    <property type="project" value="UniProtKB-SubCell"/>
</dbReference>
<feature type="non-terminal residue" evidence="8">
    <location>
        <position position="1"/>
    </location>
</feature>
<comment type="caution">
    <text evidence="8">The sequence shown here is derived from an EMBL/GenBank/DDBJ whole genome shotgun (WGS) entry which is preliminary data.</text>
</comment>
<dbReference type="PANTHER" id="PTHR45725">
    <property type="entry name" value="FORMIN HOMOLOGY 2 FAMILY MEMBER"/>
    <property type="match status" value="1"/>
</dbReference>
<feature type="region of interest" description="Disordered" evidence="6">
    <location>
        <begin position="318"/>
        <end position="341"/>
    </location>
</feature>
<dbReference type="InterPro" id="IPR042201">
    <property type="entry name" value="FH2_Formin_sf"/>
</dbReference>
<keyword evidence="2" id="KW-0964">Secreted</keyword>
<organism evidence="8 9">
    <name type="scientific">Polypterus senegalus</name>
    <name type="common">Senegal bichir</name>
    <dbReference type="NCBI Taxonomy" id="55291"/>
    <lineage>
        <taxon>Eukaryota</taxon>
        <taxon>Metazoa</taxon>
        <taxon>Chordata</taxon>
        <taxon>Craniata</taxon>
        <taxon>Vertebrata</taxon>
        <taxon>Euteleostomi</taxon>
        <taxon>Actinopterygii</taxon>
        <taxon>Polypteriformes</taxon>
        <taxon>Polypteridae</taxon>
        <taxon>Polypterus</taxon>
    </lineage>
</organism>
<evidence type="ECO:0000256" key="2">
    <source>
        <dbReference type="ARBA" id="ARBA00022525"/>
    </source>
</evidence>
<name>A0A8X7X7I4_POLSE</name>
<accession>A0A8X7X7I4</accession>
<evidence type="ECO:0000256" key="5">
    <source>
        <dbReference type="ARBA" id="ARBA00023180"/>
    </source>
</evidence>
<protein>
    <submittedName>
        <fullName evidence="8">CBLN4 protein</fullName>
    </submittedName>
</protein>
<dbReference type="PANTHER" id="PTHR45725:SF10">
    <property type="entry name" value="FH2 DOMAIN-CONTAINING PROTEIN"/>
    <property type="match status" value="1"/>
</dbReference>
<dbReference type="Pfam" id="PF02181">
    <property type="entry name" value="FH2"/>
    <property type="match status" value="2"/>
</dbReference>
<evidence type="ECO:0000256" key="3">
    <source>
        <dbReference type="ARBA" id="ARBA00022729"/>
    </source>
</evidence>
<dbReference type="InterPro" id="IPR008983">
    <property type="entry name" value="Tumour_necrosis_fac-like_dom"/>
</dbReference>
<dbReference type="PROSITE" id="PS50871">
    <property type="entry name" value="C1Q"/>
    <property type="match status" value="1"/>
</dbReference>
<dbReference type="Proteomes" id="UP000886611">
    <property type="component" value="Unassembled WGS sequence"/>
</dbReference>
<dbReference type="AlphaFoldDB" id="A0A8X7X7I4"/>
<evidence type="ECO:0000256" key="6">
    <source>
        <dbReference type="SAM" id="MobiDB-lite"/>
    </source>
</evidence>
<sequence>MALDRQLPGTAFLSADRQEWLLTAVRSGRLTFGQALEELNREPKVMDSPVSVPQLTNEEQLSILNKVKCGELTVQDALWCAQKGKSECPSVALQSKLSNEEQLSILKKVKRGELSIQEALEFAKKSQCDLADRSKIDFKQQVVCSIEKGIVKRQLPFSQIKSAEDGHGTKFTICFQGRQDYELEASSLEDKTKIIELINKIIFDNIYSMPEQENETVYEVPTRTGVLCDGLLDLEKGGLASIKWVRFRVPVTNAFKSTDDIKKDRDQWVAVIDKQCLHWKLKSQDQSTSECKAVYSTIENAPSLENKCENQLEQKKMISSKDINSQVSPPVSPSGHPTKRTQALRNSQSLSNQVSSILFPLPSPSFTVSGSNSSEPLKPVPLSVTIAAPPPPPPPPGKRAFQPVSKRTKPFHWDLLPQDKLVKTFWTQSDTSKIKINESKVYEQFCIQDTGVNVGVESAANINILLNPKIAHNFNIFLKSFHVRPCELKDKLLIINEKDGGLTDEQITSLRRYLPTPDDVEMYKSCKSSDSELHVVDQYMKELISQKIKMCTQLRDSKSFVCVLEHLLVIGNYLNENAGKGTTKGFRLSSLTKLSQMRGKERKFTLLHALVEQIMLHQPNLALFFQELTEIEAVPGDIVMYGQLFIPANTPTPPGGALPAVWRCPEDQQGIMDIGVFIHSPAGYHGGSQESLQGGPETIYLTPRNYVQLVRAQNDTEPIVLEGKCLVVCDSNPATDTKGSSSPLGISVRAANSKVAFSAVRSTNHEPSEMSNKTRIIYFDQILVNVGNYFTLESVFVSPRKGIYSFNFHVIKVYQSQTIQVNLMLNGRPVISAFAGDKDVTREAATNGVLLFLEKEDKVYLKLEKGNLVGGWQYSTFSGFLVFPFKINVEATEDIFKINFSEAGSSWRHEEGKTAAYWPDFLLDIEGVSEALRARVPQASGLPLAVTMGPYMVELPCTFPLVPIATRAVTLSWSGGGVIPPPALPGVLAGYHPQLLTTVPHRKLRPIGASGPSHEGRSSAKWVLLQVQGPAETGAETLPGHHHLASFRATPRLRSPI</sequence>
<comment type="subcellular location">
    <subcellularLocation>
        <location evidence="1">Secreted</location>
    </subcellularLocation>
</comment>
<dbReference type="FunFam" id="2.60.120.40:FF:000002">
    <property type="entry name" value="Cerebellin 4"/>
    <property type="match status" value="1"/>
</dbReference>
<feature type="non-terminal residue" evidence="8">
    <location>
        <position position="1057"/>
    </location>
</feature>
<dbReference type="InterPro" id="IPR051425">
    <property type="entry name" value="Formin_Homology"/>
</dbReference>
<evidence type="ECO:0000256" key="1">
    <source>
        <dbReference type="ARBA" id="ARBA00004613"/>
    </source>
</evidence>
<dbReference type="InterPro" id="IPR015425">
    <property type="entry name" value="FH2_Formin"/>
</dbReference>
<feature type="domain" description="C1q" evidence="7">
    <location>
        <begin position="750"/>
        <end position="888"/>
    </location>
</feature>